<keyword evidence="2" id="KW-1185">Reference proteome</keyword>
<dbReference type="HOGENOM" id="CLU_101076_0_0_1"/>
<evidence type="ECO:0000313" key="2">
    <source>
        <dbReference type="Proteomes" id="UP000053647"/>
    </source>
</evidence>
<dbReference type="Proteomes" id="UP000053647">
    <property type="component" value="Unassembled WGS sequence"/>
</dbReference>
<dbReference type="OrthoDB" id="2633176at2759"/>
<protein>
    <submittedName>
        <fullName evidence="1">Unplaced genomic scaffold PAXINscaffold_127, whole genome shotgun sequence</fullName>
    </submittedName>
</protein>
<name>A0A0C9TFB4_PAXIN</name>
<evidence type="ECO:0000313" key="1">
    <source>
        <dbReference type="EMBL" id="KIJ09583.1"/>
    </source>
</evidence>
<accession>A0A0C9TFB4</accession>
<gene>
    <name evidence="1" type="ORF">PAXINDRAFT_157855</name>
</gene>
<dbReference type="EMBL" id="KN819449">
    <property type="protein sequence ID" value="KIJ09583.1"/>
    <property type="molecule type" value="Genomic_DNA"/>
</dbReference>
<proteinExistence type="predicted"/>
<organism evidence="1 2">
    <name type="scientific">Paxillus involutus ATCC 200175</name>
    <dbReference type="NCBI Taxonomy" id="664439"/>
    <lineage>
        <taxon>Eukaryota</taxon>
        <taxon>Fungi</taxon>
        <taxon>Dikarya</taxon>
        <taxon>Basidiomycota</taxon>
        <taxon>Agaricomycotina</taxon>
        <taxon>Agaricomycetes</taxon>
        <taxon>Agaricomycetidae</taxon>
        <taxon>Boletales</taxon>
        <taxon>Paxilineae</taxon>
        <taxon>Paxillaceae</taxon>
        <taxon>Paxillus</taxon>
    </lineage>
</organism>
<reference evidence="2" key="2">
    <citation type="submission" date="2015-01" db="EMBL/GenBank/DDBJ databases">
        <title>Evolutionary Origins and Diversification of the Mycorrhizal Mutualists.</title>
        <authorList>
            <consortium name="DOE Joint Genome Institute"/>
            <consortium name="Mycorrhizal Genomics Consortium"/>
            <person name="Kohler A."/>
            <person name="Kuo A."/>
            <person name="Nagy L.G."/>
            <person name="Floudas D."/>
            <person name="Copeland A."/>
            <person name="Barry K.W."/>
            <person name="Cichocki N."/>
            <person name="Veneault-Fourrey C."/>
            <person name="LaButti K."/>
            <person name="Lindquist E.A."/>
            <person name="Lipzen A."/>
            <person name="Lundell T."/>
            <person name="Morin E."/>
            <person name="Murat C."/>
            <person name="Riley R."/>
            <person name="Ohm R."/>
            <person name="Sun H."/>
            <person name="Tunlid A."/>
            <person name="Henrissat B."/>
            <person name="Grigoriev I.V."/>
            <person name="Hibbett D.S."/>
            <person name="Martin F."/>
        </authorList>
    </citation>
    <scope>NUCLEOTIDE SEQUENCE [LARGE SCALE GENOMIC DNA]</scope>
    <source>
        <strain evidence="2">ATCC 200175</strain>
    </source>
</reference>
<dbReference type="AlphaFoldDB" id="A0A0C9TFB4"/>
<reference evidence="1 2" key="1">
    <citation type="submission" date="2014-06" db="EMBL/GenBank/DDBJ databases">
        <authorList>
            <consortium name="DOE Joint Genome Institute"/>
            <person name="Kuo A."/>
            <person name="Kohler A."/>
            <person name="Nagy L.G."/>
            <person name="Floudas D."/>
            <person name="Copeland A."/>
            <person name="Barry K.W."/>
            <person name="Cichocki N."/>
            <person name="Veneault-Fourrey C."/>
            <person name="LaButti K."/>
            <person name="Lindquist E.A."/>
            <person name="Lipzen A."/>
            <person name="Lundell T."/>
            <person name="Morin E."/>
            <person name="Murat C."/>
            <person name="Sun H."/>
            <person name="Tunlid A."/>
            <person name="Henrissat B."/>
            <person name="Grigoriev I.V."/>
            <person name="Hibbett D.S."/>
            <person name="Martin F."/>
            <person name="Nordberg H.P."/>
            <person name="Cantor M.N."/>
            <person name="Hua S.X."/>
        </authorList>
    </citation>
    <scope>NUCLEOTIDE SEQUENCE [LARGE SCALE GENOMIC DNA]</scope>
    <source>
        <strain evidence="1 2">ATCC 200175</strain>
    </source>
</reference>
<sequence length="144" mass="16066">MSLCHCPLCGPGGKIVTKGEKRNHERHNSDGRHYPASQYEEADMVDAMSKMNLQEHHSANLEERIPLTEEEALEEIAQGIFRVTLQDATPNPTSDGICVRRNDEHITSSTFTPVQPMPSAAAHENDDFTMILTPRGRRAESLTL</sequence>